<dbReference type="GO" id="GO:0016491">
    <property type="term" value="F:oxidoreductase activity"/>
    <property type="evidence" value="ECO:0007669"/>
    <property type="project" value="UniProtKB-KW"/>
</dbReference>
<accession>A0A6A6ETE5</accession>
<organism evidence="4 5">
    <name type="scientific">Zopfia rhizophila CBS 207.26</name>
    <dbReference type="NCBI Taxonomy" id="1314779"/>
    <lineage>
        <taxon>Eukaryota</taxon>
        <taxon>Fungi</taxon>
        <taxon>Dikarya</taxon>
        <taxon>Ascomycota</taxon>
        <taxon>Pezizomycotina</taxon>
        <taxon>Dothideomycetes</taxon>
        <taxon>Dothideomycetes incertae sedis</taxon>
        <taxon>Zopfiaceae</taxon>
        <taxon>Zopfia</taxon>
    </lineage>
</organism>
<dbReference type="InterPro" id="IPR050346">
    <property type="entry name" value="FMO-like"/>
</dbReference>
<proteinExistence type="predicted"/>
<keyword evidence="1" id="KW-0285">Flavoprotein</keyword>
<dbReference type="SUPFAM" id="SSF51905">
    <property type="entry name" value="FAD/NAD(P)-binding domain"/>
    <property type="match status" value="1"/>
</dbReference>
<dbReference type="Gene3D" id="3.50.50.60">
    <property type="entry name" value="FAD/NAD(P)-binding domain"/>
    <property type="match status" value="2"/>
</dbReference>
<evidence type="ECO:0000256" key="2">
    <source>
        <dbReference type="ARBA" id="ARBA00022827"/>
    </source>
</evidence>
<evidence type="ECO:0000313" key="5">
    <source>
        <dbReference type="Proteomes" id="UP000800200"/>
    </source>
</evidence>
<name>A0A6A6ETE5_9PEZI</name>
<dbReference type="PANTHER" id="PTHR23023">
    <property type="entry name" value="DIMETHYLANILINE MONOOXYGENASE"/>
    <property type="match status" value="1"/>
</dbReference>
<dbReference type="Pfam" id="PF13738">
    <property type="entry name" value="Pyr_redox_3"/>
    <property type="match status" value="1"/>
</dbReference>
<evidence type="ECO:0008006" key="6">
    <source>
        <dbReference type="Google" id="ProtNLM"/>
    </source>
</evidence>
<dbReference type="OrthoDB" id="2915840at2759"/>
<evidence type="ECO:0000256" key="1">
    <source>
        <dbReference type="ARBA" id="ARBA00022630"/>
    </source>
</evidence>
<gene>
    <name evidence="4" type="ORF">K469DRAFT_744388</name>
</gene>
<keyword evidence="5" id="KW-1185">Reference proteome</keyword>
<keyword evidence="3" id="KW-0560">Oxidoreductase</keyword>
<dbReference type="Proteomes" id="UP000800200">
    <property type="component" value="Unassembled WGS sequence"/>
</dbReference>
<evidence type="ECO:0000256" key="3">
    <source>
        <dbReference type="ARBA" id="ARBA00023002"/>
    </source>
</evidence>
<reference evidence="4" key="1">
    <citation type="journal article" date="2020" name="Stud. Mycol.">
        <title>101 Dothideomycetes genomes: a test case for predicting lifestyles and emergence of pathogens.</title>
        <authorList>
            <person name="Haridas S."/>
            <person name="Albert R."/>
            <person name="Binder M."/>
            <person name="Bloem J."/>
            <person name="Labutti K."/>
            <person name="Salamov A."/>
            <person name="Andreopoulos B."/>
            <person name="Baker S."/>
            <person name="Barry K."/>
            <person name="Bills G."/>
            <person name="Bluhm B."/>
            <person name="Cannon C."/>
            <person name="Castanera R."/>
            <person name="Culley D."/>
            <person name="Daum C."/>
            <person name="Ezra D."/>
            <person name="Gonzalez J."/>
            <person name="Henrissat B."/>
            <person name="Kuo A."/>
            <person name="Liang C."/>
            <person name="Lipzen A."/>
            <person name="Lutzoni F."/>
            <person name="Magnuson J."/>
            <person name="Mondo S."/>
            <person name="Nolan M."/>
            <person name="Ohm R."/>
            <person name="Pangilinan J."/>
            <person name="Park H.-J."/>
            <person name="Ramirez L."/>
            <person name="Alfaro M."/>
            <person name="Sun H."/>
            <person name="Tritt A."/>
            <person name="Yoshinaga Y."/>
            <person name="Zwiers L.-H."/>
            <person name="Turgeon B."/>
            <person name="Goodwin S."/>
            <person name="Spatafora J."/>
            <person name="Crous P."/>
            <person name="Grigoriev I."/>
        </authorList>
    </citation>
    <scope>NUCLEOTIDE SEQUENCE</scope>
    <source>
        <strain evidence="4">CBS 207.26</strain>
    </source>
</reference>
<dbReference type="InterPro" id="IPR036188">
    <property type="entry name" value="FAD/NAD-bd_sf"/>
</dbReference>
<protein>
    <recommendedName>
        <fullName evidence="6">L-ornithine N(5)-oxygenase</fullName>
    </recommendedName>
</protein>
<dbReference type="EMBL" id="ML994611">
    <property type="protein sequence ID" value="KAF2194455.1"/>
    <property type="molecule type" value="Genomic_DNA"/>
</dbReference>
<dbReference type="AlphaFoldDB" id="A0A6A6ETE5"/>
<keyword evidence="2" id="KW-0274">FAD</keyword>
<sequence length="290" mass="32620">MERRWKEQGMWHIRIEVGGNVYRAPNVIDASGQTSIPNISQIPGADTFKDRLIHHKDFGSSEILRTSKRCVVIGGAKSAAGMAYAFEKAGSGPAAYFPPDSPISYYRNSNEWAHSRFLATLTANIFTPDSLWTAFVNRTRIGRAFLRFFLGFAQKEMHGRVNYDREDGKENGFPNLKPDTDLFWQNDSSGISHRPDFWDTIANRVKVNRQNVDQIGINDVVLADGTSIEIDAIIYATGWRASTPYIEPSTAYSLGLATKLSAEELQEAEKWRILEQNADSRIIKLFPILA</sequence>
<evidence type="ECO:0000313" key="4">
    <source>
        <dbReference type="EMBL" id="KAF2194455.1"/>
    </source>
</evidence>